<evidence type="ECO:0000313" key="3">
    <source>
        <dbReference type="Proteomes" id="UP000323161"/>
    </source>
</evidence>
<dbReference type="AlphaFoldDB" id="A0A5B0VNS3"/>
<proteinExistence type="predicted"/>
<evidence type="ECO:0000256" key="1">
    <source>
        <dbReference type="SAM" id="Phobius"/>
    </source>
</evidence>
<evidence type="ECO:0000313" key="2">
    <source>
        <dbReference type="EMBL" id="KAA1176083.1"/>
    </source>
</evidence>
<dbReference type="RefSeq" id="WP_149598709.1">
    <property type="nucleotide sequence ID" value="NZ_VTUU01000001.1"/>
</dbReference>
<keyword evidence="1" id="KW-1133">Transmembrane helix</keyword>
<keyword evidence="3" id="KW-1185">Reference proteome</keyword>
<organism evidence="2 3">
    <name type="scientific">Marinobacter salinexigens</name>
    <dbReference type="NCBI Taxonomy" id="2919747"/>
    <lineage>
        <taxon>Bacteria</taxon>
        <taxon>Pseudomonadati</taxon>
        <taxon>Pseudomonadota</taxon>
        <taxon>Gammaproteobacteria</taxon>
        <taxon>Pseudomonadales</taxon>
        <taxon>Marinobacteraceae</taxon>
        <taxon>Marinobacter</taxon>
    </lineage>
</organism>
<comment type="caution">
    <text evidence="2">The sequence shown here is derived from an EMBL/GenBank/DDBJ whole genome shotgun (WGS) entry which is preliminary data.</text>
</comment>
<dbReference type="Proteomes" id="UP000323161">
    <property type="component" value="Unassembled WGS sequence"/>
</dbReference>
<gene>
    <name evidence="2" type="ORF">FWJ25_02830</name>
</gene>
<keyword evidence="1" id="KW-0812">Transmembrane</keyword>
<protein>
    <submittedName>
        <fullName evidence="2">Uncharacterized protein</fullName>
    </submittedName>
</protein>
<name>A0A5B0VNS3_9GAMM</name>
<dbReference type="EMBL" id="VTUU01000001">
    <property type="protein sequence ID" value="KAA1176083.1"/>
    <property type="molecule type" value="Genomic_DNA"/>
</dbReference>
<reference evidence="2 3" key="1">
    <citation type="submission" date="2019-08" db="EMBL/GenBank/DDBJ databases">
        <title>Marinobacter ZYF650 sp. nov., a marine bacterium isolated from seawater of the Mariana trench.</title>
        <authorList>
            <person name="Ahmad W."/>
        </authorList>
    </citation>
    <scope>NUCLEOTIDE SEQUENCE [LARGE SCALE GENOMIC DNA]</scope>
    <source>
        <strain evidence="2 3">ZYF650</strain>
    </source>
</reference>
<sequence length="441" mass="48863">MRSPISADSERRAADALKQMSAAGDTASSLRLLAESATLKSFQWPWASGYGTLEHDNLPALFLPFDCYSIHTEGVSLPDDIRQLLANHGGLIERCCLYLYDDTVALLQLDVAFQASATQLCDLLNGHSLDGALSALAKQVYQKAIYPAFHNYAREFAKSASRGASGSVDYLRDPKKLTVFKDVSFDSEEPPESYVLWTGRYVVTQPDTLDGPLGDSLQAWASYTGSRDTLLEERQFVGSGNILALAEDVESQSENWLRGLSICQLYNAILSIYGGILKSSYSELNDYASSRRRSKDLHKLMQDITRTLDHLEFTRLEFNEAVIGVQAERVNVVRAAYSAWNLEELIQGSLERTSLIRSKISRLLEARKAQLDRSVELILAGIGGVAVIDLFISLTTASRSLRRDDIPGVLDVFEWLQPDGSIALSTTILVLISVYIYLAKR</sequence>
<keyword evidence="1" id="KW-0472">Membrane</keyword>
<feature type="transmembrane region" description="Helical" evidence="1">
    <location>
        <begin position="377"/>
        <end position="401"/>
    </location>
</feature>
<feature type="transmembrane region" description="Helical" evidence="1">
    <location>
        <begin position="421"/>
        <end position="438"/>
    </location>
</feature>
<accession>A0A5B0VNS3</accession>